<dbReference type="PANTHER" id="PTHR43818:SF1">
    <property type="entry name" value="GLYCOSYL HYDROLASE FAMILY 109 PROTEIN"/>
    <property type="match status" value="1"/>
</dbReference>
<evidence type="ECO:0000256" key="5">
    <source>
        <dbReference type="ARBA" id="ARBA00023295"/>
    </source>
</evidence>
<comment type="cofactor">
    <cofactor evidence="1">
        <name>NAD(+)</name>
        <dbReference type="ChEBI" id="CHEBI:57540"/>
    </cofactor>
</comment>
<reference evidence="8 9" key="1">
    <citation type="submission" date="2024-06" db="EMBL/GenBank/DDBJ databases">
        <title>Genomic Encyclopedia of Type Strains, Phase IV (KMG-IV): sequencing the most valuable type-strain genomes for metagenomic binning, comparative biology and taxonomic classification.</title>
        <authorList>
            <person name="Goeker M."/>
        </authorList>
    </citation>
    <scope>NUCLEOTIDE SEQUENCE [LARGE SCALE GENOMIC DNA]</scope>
    <source>
        <strain evidence="8 9">DSM 29388</strain>
    </source>
</reference>
<evidence type="ECO:0000256" key="3">
    <source>
        <dbReference type="ARBA" id="ARBA00022801"/>
    </source>
</evidence>
<evidence type="ECO:0000313" key="8">
    <source>
        <dbReference type="EMBL" id="MET3732937.1"/>
    </source>
</evidence>
<dbReference type="RefSeq" id="WP_354510631.1">
    <property type="nucleotide sequence ID" value="NZ_JBEPMO010000024.1"/>
</dbReference>
<evidence type="ECO:0000256" key="2">
    <source>
        <dbReference type="ARBA" id="ARBA00009329"/>
    </source>
</evidence>
<dbReference type="SUPFAM" id="SSF51735">
    <property type="entry name" value="NAD(P)-binding Rossmann-fold domains"/>
    <property type="match status" value="1"/>
</dbReference>
<evidence type="ECO:0000259" key="7">
    <source>
        <dbReference type="Pfam" id="PF21252"/>
    </source>
</evidence>
<organism evidence="8 9">
    <name type="scientific">Moheibacter stercoris</name>
    <dbReference type="NCBI Taxonomy" id="1628251"/>
    <lineage>
        <taxon>Bacteria</taxon>
        <taxon>Pseudomonadati</taxon>
        <taxon>Bacteroidota</taxon>
        <taxon>Flavobacteriia</taxon>
        <taxon>Flavobacteriales</taxon>
        <taxon>Weeksellaceae</taxon>
        <taxon>Moheibacter</taxon>
    </lineage>
</organism>
<dbReference type="Pfam" id="PF21252">
    <property type="entry name" value="Glyco_hydro_109_C"/>
    <property type="match status" value="1"/>
</dbReference>
<comment type="caution">
    <text evidence="8">The sequence shown here is derived from an EMBL/GenBank/DDBJ whole genome shotgun (WGS) entry which is preliminary data.</text>
</comment>
<evidence type="ECO:0000256" key="4">
    <source>
        <dbReference type="ARBA" id="ARBA00023027"/>
    </source>
</evidence>
<proteinExistence type="inferred from homology"/>
<dbReference type="InterPro" id="IPR050463">
    <property type="entry name" value="Gfo/Idh/MocA_oxidrdct_glycsds"/>
</dbReference>
<name>A0ABV2LZ82_9FLAO</name>
<dbReference type="EMBL" id="JBEPMO010000024">
    <property type="protein sequence ID" value="MET3732937.1"/>
    <property type="molecule type" value="Genomic_DNA"/>
</dbReference>
<dbReference type="SUPFAM" id="SSF55347">
    <property type="entry name" value="Glyceraldehyde-3-phosphate dehydrogenase-like, C-terminal domain"/>
    <property type="match status" value="1"/>
</dbReference>
<keyword evidence="5" id="KW-0326">Glycosidase</keyword>
<evidence type="ECO:0000259" key="6">
    <source>
        <dbReference type="Pfam" id="PF01408"/>
    </source>
</evidence>
<evidence type="ECO:0000256" key="1">
    <source>
        <dbReference type="ARBA" id="ARBA00001911"/>
    </source>
</evidence>
<dbReference type="Pfam" id="PF01408">
    <property type="entry name" value="GFO_IDH_MocA"/>
    <property type="match status" value="1"/>
</dbReference>
<feature type="domain" description="Gfo/Idh/MocA-like oxidoreductase N-terminal" evidence="6">
    <location>
        <begin position="37"/>
        <end position="162"/>
    </location>
</feature>
<sequence>MDRRTFLKNSSLFGLGALILPGSLYSSSMVNSANSTIKIGLIATGMRGQVHLKELLRRNDVEVVAIADPDKRMVEMALKIFKEFNKPTPKIFGNGDYDYRKLLKEKDINAVIISTPWEWHSMQTVEAMRAGKIVGLEVCGAMNVKECWEYVNVYEETKVPIFMMENVCYRRDIMAVFNMVRQGKFGEIVHGQGGYQHDLRNVLFNDGINPYGGGVEFGDKGFSEAKWRTNHYVKRNGELYPTHGLGPVATMMDVNRGNRITHLTSMASKQAGLTDYIKKLGGENHPNAKVEFKQGDIVQTMMQCENGETILLTHDTSLQRPYNLGFRVQGTDGIWQDIGWGDFNQGFIYFEDEMNHSHRWEESTNYLTKFDHPVWKKHEKQAEGAGHGGMDYFLINDFVECIKANKEFPFDVYDLATWYAVTPLSEKSIAENGSSQVMPDFTRGKYKERKPVFGFDYYE</sequence>
<keyword evidence="9" id="KW-1185">Reference proteome</keyword>
<dbReference type="InterPro" id="IPR000683">
    <property type="entry name" value="Gfo/Idh/MocA-like_OxRdtase_N"/>
</dbReference>
<keyword evidence="3" id="KW-0378">Hydrolase</keyword>
<dbReference type="PANTHER" id="PTHR43818">
    <property type="entry name" value="BCDNA.GH03377"/>
    <property type="match status" value="1"/>
</dbReference>
<dbReference type="Gene3D" id="3.40.50.720">
    <property type="entry name" value="NAD(P)-binding Rossmann-like Domain"/>
    <property type="match status" value="1"/>
</dbReference>
<evidence type="ECO:0000313" key="9">
    <source>
        <dbReference type="Proteomes" id="UP001549146"/>
    </source>
</evidence>
<keyword evidence="4" id="KW-0520">NAD</keyword>
<accession>A0ABV2LZ82</accession>
<dbReference type="InterPro" id="IPR036291">
    <property type="entry name" value="NAD(P)-bd_dom_sf"/>
</dbReference>
<gene>
    <name evidence="8" type="ORF">ABID46_002529</name>
</gene>
<protein>
    <submittedName>
        <fullName evidence="8">Dehydrogenase</fullName>
    </submittedName>
</protein>
<comment type="similarity">
    <text evidence="2">Belongs to the Gfo/Idh/MocA family. Glycosyl hydrolase 109 subfamily.</text>
</comment>
<dbReference type="Gene3D" id="3.30.360.10">
    <property type="entry name" value="Dihydrodipicolinate Reductase, domain 2"/>
    <property type="match status" value="1"/>
</dbReference>
<dbReference type="Proteomes" id="UP001549146">
    <property type="component" value="Unassembled WGS sequence"/>
</dbReference>
<dbReference type="InterPro" id="IPR049303">
    <property type="entry name" value="Glyco_hydro_109_C"/>
</dbReference>
<feature type="domain" description="Glycosyl hydrolase 109 C-terminal" evidence="7">
    <location>
        <begin position="174"/>
        <end position="362"/>
    </location>
</feature>